<evidence type="ECO:0000313" key="2">
    <source>
        <dbReference type="EMBL" id="CAI2363080.1"/>
    </source>
</evidence>
<organism evidence="2 3">
    <name type="scientific">Euplotes crassus</name>
    <dbReference type="NCBI Taxonomy" id="5936"/>
    <lineage>
        <taxon>Eukaryota</taxon>
        <taxon>Sar</taxon>
        <taxon>Alveolata</taxon>
        <taxon>Ciliophora</taxon>
        <taxon>Intramacronucleata</taxon>
        <taxon>Spirotrichea</taxon>
        <taxon>Hypotrichia</taxon>
        <taxon>Euplotida</taxon>
        <taxon>Euplotidae</taxon>
        <taxon>Moneuplotes</taxon>
    </lineage>
</organism>
<gene>
    <name evidence="2" type="ORF">ECRASSUSDP1_LOCUS4410</name>
</gene>
<dbReference type="EMBL" id="CAMPGE010004232">
    <property type="protein sequence ID" value="CAI2363080.1"/>
    <property type="molecule type" value="Genomic_DNA"/>
</dbReference>
<evidence type="ECO:0000256" key="1">
    <source>
        <dbReference type="SAM" id="MobiDB-lite"/>
    </source>
</evidence>
<proteinExistence type="predicted"/>
<protein>
    <submittedName>
        <fullName evidence="2">Uncharacterized protein</fullName>
    </submittedName>
</protein>
<dbReference type="AlphaFoldDB" id="A0AAD1U821"/>
<accession>A0AAD1U821</accession>
<evidence type="ECO:0000313" key="3">
    <source>
        <dbReference type="Proteomes" id="UP001295684"/>
    </source>
</evidence>
<feature type="compositionally biased region" description="Basic residues" evidence="1">
    <location>
        <begin position="86"/>
        <end position="96"/>
    </location>
</feature>
<sequence>MLDKVTQETTSQDSRKCTITKEKNDENSDKNIPQKLRTSLLKSIEEFSCQKEETKVPSKPNTPAKKQNPPKRRMKKKIEPKEAHKPKNCKKGRSKSCHQNPITTKLPQKKRRGNSQLRRKVKGMVSKLLSKEHPVILLQKCGKPEPLVPFFFHYFGAKEPERPLE</sequence>
<reference evidence="2" key="1">
    <citation type="submission" date="2023-07" db="EMBL/GenBank/DDBJ databases">
        <authorList>
            <consortium name="AG Swart"/>
            <person name="Singh M."/>
            <person name="Singh A."/>
            <person name="Seah K."/>
            <person name="Emmerich C."/>
        </authorList>
    </citation>
    <scope>NUCLEOTIDE SEQUENCE</scope>
    <source>
        <strain evidence="2">DP1</strain>
    </source>
</reference>
<feature type="compositionally biased region" description="Polar residues" evidence="1">
    <location>
        <begin position="97"/>
        <end position="106"/>
    </location>
</feature>
<name>A0AAD1U821_EUPCR</name>
<feature type="compositionally biased region" description="Basic and acidic residues" evidence="1">
    <location>
        <begin position="13"/>
        <end position="29"/>
    </location>
</feature>
<feature type="compositionally biased region" description="Basic residues" evidence="1">
    <location>
        <begin position="107"/>
        <end position="119"/>
    </location>
</feature>
<dbReference type="Proteomes" id="UP001295684">
    <property type="component" value="Unassembled WGS sequence"/>
</dbReference>
<feature type="region of interest" description="Disordered" evidence="1">
    <location>
        <begin position="1"/>
        <end position="37"/>
    </location>
</feature>
<feature type="region of interest" description="Disordered" evidence="1">
    <location>
        <begin position="49"/>
        <end position="119"/>
    </location>
</feature>
<keyword evidence="3" id="KW-1185">Reference proteome</keyword>
<comment type="caution">
    <text evidence="2">The sequence shown here is derived from an EMBL/GenBank/DDBJ whole genome shotgun (WGS) entry which is preliminary data.</text>
</comment>